<proteinExistence type="inferred from homology"/>
<dbReference type="InterPro" id="IPR036663">
    <property type="entry name" value="Fumarylacetoacetase_C_sf"/>
</dbReference>
<protein>
    <submittedName>
        <fullName evidence="4">Fumarylacetoacetate hydrolase domain-containing protein 2</fullName>
    </submittedName>
</protein>
<dbReference type="GO" id="GO:0046872">
    <property type="term" value="F:metal ion binding"/>
    <property type="evidence" value="ECO:0007669"/>
    <property type="project" value="UniProtKB-KW"/>
</dbReference>
<dbReference type="FunFam" id="3.90.850.10:FF:000002">
    <property type="entry name" value="2-hydroxyhepta-2,4-diene-1,7-dioate isomerase"/>
    <property type="match status" value="1"/>
</dbReference>
<dbReference type="Ensembl" id="ENSCINT00000016606.3">
    <property type="protein sequence ID" value="ENSCINP00000016606.3"/>
    <property type="gene ID" value="ENSCING00000012146.2"/>
</dbReference>
<dbReference type="FunCoup" id="F6W2L5">
    <property type="interactions" value="5"/>
</dbReference>
<sequence length="315" mass="34854">MLPLHLLRPLIAVTLHTRAFSLSLQRNMRLLQFLQDGKQSVGAELQDTSIVNLSSSNPQIPNSLVKFLESGESNFNLAKKALESSTKQFVQRSDIKILSPITNCEKVICVGMNYKDHCEEQNMPIPTEPVIFSKFPSSIIGDGDDIIIPKISDSVDWEVELAVIIGKEGKHIKESNALDYVAGYTVAHDVSARDWQMKRNSKQWLLGKTFDTFCPLGPVMVTKDEIKDPHNLSLECLVNGEVMQSSNTNQLVFSIETCIAWISRVFTLRPGDVLLTGTPPGVGVFRNPPVFLKAGDTVVCDIEGIGKITNKMVAE</sequence>
<dbReference type="SUPFAM" id="SSF56529">
    <property type="entry name" value="FAH"/>
    <property type="match status" value="1"/>
</dbReference>
<evidence type="ECO:0000313" key="5">
    <source>
        <dbReference type="Proteomes" id="UP000008144"/>
    </source>
</evidence>
<reference evidence="4" key="4">
    <citation type="submission" date="2025-09" db="UniProtKB">
        <authorList>
            <consortium name="Ensembl"/>
        </authorList>
    </citation>
    <scope>IDENTIFICATION</scope>
</reference>
<gene>
    <name evidence="4" type="primary">LOC100181820</name>
</gene>
<dbReference type="HOGENOM" id="CLU_028458_3_2_1"/>
<evidence type="ECO:0000256" key="2">
    <source>
        <dbReference type="ARBA" id="ARBA00022723"/>
    </source>
</evidence>
<organism evidence="4 5">
    <name type="scientific">Ciona intestinalis</name>
    <name type="common">Transparent sea squirt</name>
    <name type="synonym">Ascidia intestinalis</name>
    <dbReference type="NCBI Taxonomy" id="7719"/>
    <lineage>
        <taxon>Eukaryota</taxon>
        <taxon>Metazoa</taxon>
        <taxon>Chordata</taxon>
        <taxon>Tunicata</taxon>
        <taxon>Ascidiacea</taxon>
        <taxon>Phlebobranchia</taxon>
        <taxon>Cionidae</taxon>
        <taxon>Ciona</taxon>
    </lineage>
</organism>
<dbReference type="EMBL" id="EAAA01002201">
    <property type="status" value="NOT_ANNOTATED_CDS"/>
    <property type="molecule type" value="Genomic_DNA"/>
</dbReference>
<dbReference type="STRING" id="7719.ENSCINP00000016606"/>
<dbReference type="OMA" id="CNKIVAP"/>
<keyword evidence="2" id="KW-0479">Metal-binding</keyword>
<dbReference type="KEGG" id="cin:100181820"/>
<dbReference type="GeneID" id="100181820"/>
<dbReference type="GO" id="GO:0050163">
    <property type="term" value="F:oxaloacetate tautomerase activity"/>
    <property type="evidence" value="ECO:0007669"/>
    <property type="project" value="UniProtKB-ARBA"/>
</dbReference>
<feature type="domain" description="Fumarylacetoacetase-like C-terminal" evidence="3">
    <location>
        <begin position="106"/>
        <end position="312"/>
    </location>
</feature>
<dbReference type="Pfam" id="PF01557">
    <property type="entry name" value="FAA_hydrolase"/>
    <property type="match status" value="1"/>
</dbReference>
<evidence type="ECO:0000259" key="3">
    <source>
        <dbReference type="Pfam" id="PF01557"/>
    </source>
</evidence>
<dbReference type="RefSeq" id="XP_026690421.1">
    <property type="nucleotide sequence ID" value="XM_026834620.1"/>
</dbReference>
<dbReference type="Gene3D" id="3.90.850.10">
    <property type="entry name" value="Fumarylacetoacetase-like, C-terminal domain"/>
    <property type="match status" value="1"/>
</dbReference>
<accession>A0A1W2W8V4</accession>
<dbReference type="Proteomes" id="UP000008144">
    <property type="component" value="Chromosome 5"/>
</dbReference>
<dbReference type="GO" id="GO:0006107">
    <property type="term" value="P:oxaloacetate metabolic process"/>
    <property type="evidence" value="ECO:0007669"/>
    <property type="project" value="UniProtKB-ARBA"/>
</dbReference>
<comment type="similarity">
    <text evidence="1">Belongs to the FAH family.</text>
</comment>
<reference evidence="4" key="2">
    <citation type="journal article" date="2008" name="Genome Biol.">
        <title>Improved genome assembly and evidence-based global gene model set for the chordate Ciona intestinalis: new insight into intron and operon populations.</title>
        <authorList>
            <person name="Satou Y."/>
            <person name="Mineta K."/>
            <person name="Ogasawara M."/>
            <person name="Sasakura Y."/>
            <person name="Shoguchi E."/>
            <person name="Ueno K."/>
            <person name="Yamada L."/>
            <person name="Matsumoto J."/>
            <person name="Wasserscheid J."/>
            <person name="Dewar K."/>
            <person name="Wiley G.B."/>
            <person name="Macmil S.L."/>
            <person name="Roe B.A."/>
            <person name="Zeller R.W."/>
            <person name="Hastings K.E."/>
            <person name="Lemaire P."/>
            <person name="Lindquist E."/>
            <person name="Endo T."/>
            <person name="Hotta K."/>
            <person name="Inaba K."/>
        </authorList>
    </citation>
    <scope>NUCLEOTIDE SEQUENCE [LARGE SCALE GENOMIC DNA]</scope>
    <source>
        <strain evidence="4">wild type</strain>
    </source>
</reference>
<dbReference type="InParanoid" id="F6W2L5"/>
<dbReference type="EMBL" id="EAAA01002200">
    <property type="status" value="NOT_ANNOTATED_CDS"/>
    <property type="molecule type" value="Genomic_DNA"/>
</dbReference>
<name>F6W2L5_CIOIN</name>
<dbReference type="InterPro" id="IPR011234">
    <property type="entry name" value="Fumarylacetoacetase-like_C"/>
</dbReference>
<reference evidence="5" key="1">
    <citation type="journal article" date="2002" name="Science">
        <title>The draft genome of Ciona intestinalis: insights into chordate and vertebrate origins.</title>
        <authorList>
            <person name="Dehal P."/>
            <person name="Satou Y."/>
            <person name="Campbell R.K."/>
            <person name="Chapman J."/>
            <person name="Degnan B."/>
            <person name="De Tomaso A."/>
            <person name="Davidson B."/>
            <person name="Di Gregorio A."/>
            <person name="Gelpke M."/>
            <person name="Goodstein D.M."/>
            <person name="Harafuji N."/>
            <person name="Hastings K.E."/>
            <person name="Ho I."/>
            <person name="Hotta K."/>
            <person name="Huang W."/>
            <person name="Kawashima T."/>
            <person name="Lemaire P."/>
            <person name="Martinez D."/>
            <person name="Meinertzhagen I.A."/>
            <person name="Necula S."/>
            <person name="Nonaka M."/>
            <person name="Putnam N."/>
            <person name="Rash S."/>
            <person name="Saiga H."/>
            <person name="Satake M."/>
            <person name="Terry A."/>
            <person name="Yamada L."/>
            <person name="Wang H.G."/>
            <person name="Awazu S."/>
            <person name="Azumi K."/>
            <person name="Boore J."/>
            <person name="Branno M."/>
            <person name="Chin-Bow S."/>
            <person name="DeSantis R."/>
            <person name="Doyle S."/>
            <person name="Francino P."/>
            <person name="Keys D.N."/>
            <person name="Haga S."/>
            <person name="Hayashi H."/>
            <person name="Hino K."/>
            <person name="Imai K.S."/>
            <person name="Inaba K."/>
            <person name="Kano S."/>
            <person name="Kobayashi K."/>
            <person name="Kobayashi M."/>
            <person name="Lee B.I."/>
            <person name="Makabe K.W."/>
            <person name="Manohar C."/>
            <person name="Matassi G."/>
            <person name="Medina M."/>
            <person name="Mochizuki Y."/>
            <person name="Mount S."/>
            <person name="Morishita T."/>
            <person name="Miura S."/>
            <person name="Nakayama A."/>
            <person name="Nishizaka S."/>
            <person name="Nomoto H."/>
            <person name="Ohta F."/>
            <person name="Oishi K."/>
            <person name="Rigoutsos I."/>
            <person name="Sano M."/>
            <person name="Sasaki A."/>
            <person name="Sasakura Y."/>
            <person name="Shoguchi E."/>
            <person name="Shin-i T."/>
            <person name="Spagnuolo A."/>
            <person name="Stainier D."/>
            <person name="Suzuki M.M."/>
            <person name="Tassy O."/>
            <person name="Takatori N."/>
            <person name="Tokuoka M."/>
            <person name="Yagi K."/>
            <person name="Yoshizaki F."/>
            <person name="Wada S."/>
            <person name="Zhang C."/>
            <person name="Hyatt P.D."/>
            <person name="Larimer F."/>
            <person name="Detter C."/>
            <person name="Doggett N."/>
            <person name="Glavina T."/>
            <person name="Hawkins T."/>
            <person name="Richardson P."/>
            <person name="Lucas S."/>
            <person name="Kohara Y."/>
            <person name="Levine M."/>
            <person name="Satoh N."/>
            <person name="Rokhsar D.S."/>
        </authorList>
    </citation>
    <scope>NUCLEOTIDE SEQUENCE [LARGE SCALE GENOMIC DNA]</scope>
</reference>
<dbReference type="GeneTree" id="ENSGT00940000166311"/>
<dbReference type="PANTHER" id="PTHR42796">
    <property type="entry name" value="FUMARYLACETOACETATE HYDROLASE DOMAIN-CONTAINING PROTEIN 2A-RELATED"/>
    <property type="match status" value="1"/>
</dbReference>
<accession>F6W2L5</accession>
<evidence type="ECO:0000256" key="1">
    <source>
        <dbReference type="ARBA" id="ARBA00010211"/>
    </source>
</evidence>
<dbReference type="InterPro" id="IPR051121">
    <property type="entry name" value="FAH"/>
</dbReference>
<dbReference type="PANTHER" id="PTHR42796:SF4">
    <property type="entry name" value="FUMARYLACETOACETATE HYDROLASE DOMAIN-CONTAINING PROTEIN 2A"/>
    <property type="match status" value="1"/>
</dbReference>
<dbReference type="OrthoDB" id="411064at2759"/>
<dbReference type="AlphaFoldDB" id="F6W2L5"/>
<evidence type="ECO:0000313" key="4">
    <source>
        <dbReference type="Ensembl" id="ENSCINP00000016606.3"/>
    </source>
</evidence>
<reference evidence="4" key="3">
    <citation type="submission" date="2025-08" db="UniProtKB">
        <authorList>
            <consortium name="Ensembl"/>
        </authorList>
    </citation>
    <scope>IDENTIFICATION</scope>
</reference>
<keyword evidence="5" id="KW-1185">Reference proteome</keyword>